<comment type="caution">
    <text evidence="1">The sequence shown here is derived from an EMBL/GenBank/DDBJ whole genome shotgun (WGS) entry which is preliminary data.</text>
</comment>
<dbReference type="EMBL" id="JBANQN010000012">
    <property type="protein sequence ID" value="KAK6773832.1"/>
    <property type="molecule type" value="Genomic_DNA"/>
</dbReference>
<accession>A0AAN8Y020</accession>
<sequence length="48" mass="5660">MVEYPPKIFTQFRDPFDSSIMIEGRTYYELQVFLKYGGSILKPFGVHL</sequence>
<keyword evidence="2" id="KW-1185">Reference proteome</keyword>
<organism evidence="1 2">
    <name type="scientific">Solanum bulbocastanum</name>
    <name type="common">Wild potato</name>
    <dbReference type="NCBI Taxonomy" id="147425"/>
    <lineage>
        <taxon>Eukaryota</taxon>
        <taxon>Viridiplantae</taxon>
        <taxon>Streptophyta</taxon>
        <taxon>Embryophyta</taxon>
        <taxon>Tracheophyta</taxon>
        <taxon>Spermatophyta</taxon>
        <taxon>Magnoliopsida</taxon>
        <taxon>eudicotyledons</taxon>
        <taxon>Gunneridae</taxon>
        <taxon>Pentapetalae</taxon>
        <taxon>asterids</taxon>
        <taxon>lamiids</taxon>
        <taxon>Solanales</taxon>
        <taxon>Solanaceae</taxon>
        <taxon>Solanoideae</taxon>
        <taxon>Solaneae</taxon>
        <taxon>Solanum</taxon>
    </lineage>
</organism>
<gene>
    <name evidence="1" type="ORF">RDI58_029071</name>
</gene>
<reference evidence="1 2" key="1">
    <citation type="submission" date="2024-02" db="EMBL/GenBank/DDBJ databases">
        <title>de novo genome assembly of Solanum bulbocastanum strain 11H21.</title>
        <authorList>
            <person name="Hosaka A.J."/>
        </authorList>
    </citation>
    <scope>NUCLEOTIDE SEQUENCE [LARGE SCALE GENOMIC DNA]</scope>
    <source>
        <tissue evidence="1">Young leaves</tissue>
    </source>
</reference>
<proteinExistence type="predicted"/>
<protein>
    <submittedName>
        <fullName evidence="1">Uncharacterized protein</fullName>
    </submittedName>
</protein>
<name>A0AAN8Y020_SOLBU</name>
<dbReference type="AlphaFoldDB" id="A0AAN8Y020"/>
<evidence type="ECO:0000313" key="2">
    <source>
        <dbReference type="Proteomes" id="UP001371456"/>
    </source>
</evidence>
<evidence type="ECO:0000313" key="1">
    <source>
        <dbReference type="EMBL" id="KAK6773832.1"/>
    </source>
</evidence>
<dbReference type="Proteomes" id="UP001371456">
    <property type="component" value="Unassembled WGS sequence"/>
</dbReference>